<reference evidence="2" key="1">
    <citation type="submission" date="2016-11" db="EMBL/GenBank/DDBJ databases">
        <authorList>
            <person name="Varghese N."/>
            <person name="Submissions S."/>
        </authorList>
    </citation>
    <scope>NUCLEOTIDE SEQUENCE [LARGE SCALE GENOMIC DNA]</scope>
    <source>
        <strain evidence="2">Sac-22</strain>
    </source>
</reference>
<dbReference type="EMBL" id="FRCX01000006">
    <property type="protein sequence ID" value="SHN25823.1"/>
    <property type="molecule type" value="Genomic_DNA"/>
</dbReference>
<dbReference type="OrthoDB" id="6862397at2"/>
<evidence type="ECO:0000313" key="2">
    <source>
        <dbReference type="Proteomes" id="UP000184339"/>
    </source>
</evidence>
<dbReference type="Proteomes" id="UP000184339">
    <property type="component" value="Unassembled WGS sequence"/>
</dbReference>
<protein>
    <submittedName>
        <fullName evidence="1">Uncharacterized protein</fullName>
    </submittedName>
</protein>
<gene>
    <name evidence="1" type="ORF">SAMN05192549_106239</name>
</gene>
<keyword evidence="2" id="KW-1185">Reference proteome</keyword>
<organism evidence="1 2">
    <name type="scientific">Duganella sacchari</name>
    <dbReference type="NCBI Taxonomy" id="551987"/>
    <lineage>
        <taxon>Bacteria</taxon>
        <taxon>Pseudomonadati</taxon>
        <taxon>Pseudomonadota</taxon>
        <taxon>Betaproteobacteria</taxon>
        <taxon>Burkholderiales</taxon>
        <taxon>Oxalobacteraceae</taxon>
        <taxon>Telluria group</taxon>
        <taxon>Duganella</taxon>
    </lineage>
</organism>
<proteinExistence type="predicted"/>
<accession>A0A1M7Q6L6</accession>
<sequence>MSLLTPITQPALSTRARAFLSKDGVRDIGGTPLQQTPFRITRFHVLHRIAGAVALFYPRWVDKAAPGSA</sequence>
<dbReference type="STRING" id="551987.SAMN05192549_106239"/>
<evidence type="ECO:0000313" key="1">
    <source>
        <dbReference type="EMBL" id="SHN25823.1"/>
    </source>
</evidence>
<dbReference type="AlphaFoldDB" id="A0A1M7Q6L6"/>
<name>A0A1M7Q6L6_9BURK</name>
<dbReference type="RefSeq" id="WP_139260579.1">
    <property type="nucleotide sequence ID" value="NZ_FRCX01000006.1"/>
</dbReference>